<protein>
    <submittedName>
        <fullName evidence="2">Uncharacterized protein</fullName>
    </submittedName>
</protein>
<dbReference type="EMBL" id="CP128399">
    <property type="protein sequence ID" value="WJW66365.1"/>
    <property type="molecule type" value="Genomic_DNA"/>
</dbReference>
<gene>
    <name evidence="2" type="ORF">HXX08_01200</name>
    <name evidence="3" type="ORF">OZ401_002161</name>
</gene>
<feature type="transmembrane region" description="Helical" evidence="1">
    <location>
        <begin position="85"/>
        <end position="103"/>
    </location>
</feature>
<dbReference type="RefSeq" id="WP_341468249.1">
    <property type="nucleotide sequence ID" value="NZ_CP128399.1"/>
</dbReference>
<organism evidence="2 4">
    <name type="scientific">Candidatus Chlorohelix allophototropha</name>
    <dbReference type="NCBI Taxonomy" id="3003348"/>
    <lineage>
        <taxon>Bacteria</taxon>
        <taxon>Bacillati</taxon>
        <taxon>Chloroflexota</taxon>
        <taxon>Chloroflexia</taxon>
        <taxon>Candidatus Chloroheliales</taxon>
        <taxon>Candidatus Chloroheliaceae</taxon>
        <taxon>Candidatus Chlorohelix</taxon>
    </lineage>
</organism>
<feature type="transmembrane region" description="Helical" evidence="1">
    <location>
        <begin position="6"/>
        <end position="23"/>
    </location>
</feature>
<keyword evidence="1" id="KW-0812">Transmembrane</keyword>
<evidence type="ECO:0000313" key="4">
    <source>
        <dbReference type="Proteomes" id="UP000521676"/>
    </source>
</evidence>
<evidence type="ECO:0000256" key="1">
    <source>
        <dbReference type="SAM" id="Phobius"/>
    </source>
</evidence>
<keyword evidence="1" id="KW-0472">Membrane</keyword>
<reference evidence="2 4" key="1">
    <citation type="submission" date="2020-06" db="EMBL/GenBank/DDBJ databases">
        <title>Anoxygenic phototrophic Chloroflexota member uses a Type I reaction center.</title>
        <authorList>
            <person name="Tsuji J.M."/>
            <person name="Shaw N.A."/>
            <person name="Nagashima S."/>
            <person name="Venkiteswaran J."/>
            <person name="Schiff S.L."/>
            <person name="Hanada S."/>
            <person name="Tank M."/>
            <person name="Neufeld J.D."/>
        </authorList>
    </citation>
    <scope>NUCLEOTIDE SEQUENCE [LARGE SCALE GENOMIC DNA]</scope>
    <source>
        <strain evidence="2">L227-S17</strain>
    </source>
</reference>
<evidence type="ECO:0000313" key="2">
    <source>
        <dbReference type="EMBL" id="NWJ44472.1"/>
    </source>
</evidence>
<name>A0A8T7LWA2_9CHLR</name>
<sequence>MTVSFLWLIVTILIGVFTVRGYARGSYREFVWSFALVVTAFIVPGVLDILIGIINVIAQFISDRVNAVAKGTGAFQIKLDNNFKTGLQTVLFLLLVGFAYLYGRKRPLPVPGKPNKFRPPSDKSLLGALVGFFNGLFFLNYIYSNITKILGKDLRLTFLDNVKIAVPQIGGNGAPQIGGGEIKLRETGERFPLLAWLDYLPLIMGGFLLFYLIFVVFFNPPTNKEGGIDFVRLFLGLAGATLILLIGVNVFLRK</sequence>
<feature type="transmembrane region" description="Helical" evidence="1">
    <location>
        <begin position="30"/>
        <end position="58"/>
    </location>
</feature>
<feature type="transmembrane region" description="Helical" evidence="1">
    <location>
        <begin position="199"/>
        <end position="218"/>
    </location>
</feature>
<dbReference type="EMBL" id="JACATZ010000001">
    <property type="protein sequence ID" value="NWJ44472.1"/>
    <property type="molecule type" value="Genomic_DNA"/>
</dbReference>
<feature type="transmembrane region" description="Helical" evidence="1">
    <location>
        <begin position="230"/>
        <end position="252"/>
    </location>
</feature>
<proteinExistence type="predicted"/>
<accession>A0A8T7LWA2</accession>
<keyword evidence="5" id="KW-1185">Reference proteome</keyword>
<evidence type="ECO:0000313" key="5">
    <source>
        <dbReference type="Proteomes" id="UP001431572"/>
    </source>
</evidence>
<reference evidence="3" key="2">
    <citation type="journal article" date="2024" name="Nature">
        <title>Anoxygenic phototroph of the Chloroflexota uses a type I reaction centre.</title>
        <authorList>
            <person name="Tsuji J.M."/>
            <person name="Shaw N.A."/>
            <person name="Nagashima S."/>
            <person name="Venkiteswaran J.J."/>
            <person name="Schiff S.L."/>
            <person name="Watanabe T."/>
            <person name="Fukui M."/>
            <person name="Hanada S."/>
            <person name="Tank M."/>
            <person name="Neufeld J.D."/>
        </authorList>
    </citation>
    <scope>NUCLEOTIDE SEQUENCE</scope>
    <source>
        <strain evidence="3">L227-S17</strain>
    </source>
</reference>
<dbReference type="Proteomes" id="UP000521676">
    <property type="component" value="Unassembled WGS sequence"/>
</dbReference>
<feature type="transmembrane region" description="Helical" evidence="1">
    <location>
        <begin position="124"/>
        <end position="143"/>
    </location>
</feature>
<dbReference type="Proteomes" id="UP001431572">
    <property type="component" value="Chromosome 1"/>
</dbReference>
<dbReference type="AlphaFoldDB" id="A0A8T7LWA2"/>
<evidence type="ECO:0000313" key="3">
    <source>
        <dbReference type="EMBL" id="WJW66365.1"/>
    </source>
</evidence>
<keyword evidence="1" id="KW-1133">Transmembrane helix</keyword>